<dbReference type="EMBL" id="JACHXD010000007">
    <property type="protein sequence ID" value="MBB3119796.1"/>
    <property type="molecule type" value="Genomic_DNA"/>
</dbReference>
<keyword evidence="8 12" id="KW-0653">Protein transport</keyword>
<evidence type="ECO:0000256" key="3">
    <source>
        <dbReference type="ARBA" id="ARBA00022093"/>
    </source>
</evidence>
<accession>A0A7W5FUK3</accession>
<comment type="subcellular location">
    <subcellularLocation>
        <location evidence="1">Cell inner membrane</location>
        <topology evidence="1">Multi-pass membrane protein</topology>
    </subcellularLocation>
    <subcellularLocation>
        <location evidence="12">Membrane</location>
        <topology evidence="12">Multi-pass membrane protein</topology>
    </subcellularLocation>
</comment>
<keyword evidence="9 13" id="KW-1133">Transmembrane helix</keyword>
<dbReference type="RefSeq" id="WP_183441607.1">
    <property type="nucleotide sequence ID" value="NZ_JACHXD010000007.1"/>
</dbReference>
<dbReference type="Pfam" id="PF01618">
    <property type="entry name" value="MotA_ExbB"/>
    <property type="match status" value="1"/>
</dbReference>
<evidence type="ECO:0000256" key="7">
    <source>
        <dbReference type="ARBA" id="ARBA00022692"/>
    </source>
</evidence>
<sequence length="261" mass="27023">MNIDVFRRPLVCGALLLSLSSAAQAGALPHDLSPLGMFLAADQVVKSVLIALLAAALAAWVVLLVKGASLLKGQRDADRALALLKASESLPQAAAKAQDGAQAALARLLLEDVQQEQRLSHAQAPAAALKERAGFRQEQLIAQQVRAMAQGIGLLASIGAVAPFVGLFGTVWGIMNSFIGIAASQSTNLATVAPGIAEALLATALGLVAAIPAVVIYNLLSRGINHYKAQLRAASAQVLLMLSRELDLREAPAPANARKLA</sequence>
<evidence type="ECO:0000256" key="12">
    <source>
        <dbReference type="RuleBase" id="RU004057"/>
    </source>
</evidence>
<feature type="transmembrane region" description="Helical" evidence="13">
    <location>
        <begin position="152"/>
        <end position="175"/>
    </location>
</feature>
<keyword evidence="7 13" id="KW-0812">Transmembrane</keyword>
<evidence type="ECO:0000313" key="17">
    <source>
        <dbReference type="Proteomes" id="UP000541535"/>
    </source>
</evidence>
<name>A0A7W5FUK3_9BURK</name>
<evidence type="ECO:0000313" key="16">
    <source>
        <dbReference type="EMBL" id="MBB3119796.1"/>
    </source>
</evidence>
<keyword evidence="6" id="KW-0997">Cell inner membrane</keyword>
<feature type="transmembrane region" description="Helical" evidence="13">
    <location>
        <begin position="195"/>
        <end position="220"/>
    </location>
</feature>
<keyword evidence="17" id="KW-1185">Reference proteome</keyword>
<evidence type="ECO:0000256" key="2">
    <source>
        <dbReference type="ARBA" id="ARBA00011471"/>
    </source>
</evidence>
<keyword evidence="10 13" id="KW-0472">Membrane</keyword>
<dbReference type="NCBIfam" id="TIGR02797">
    <property type="entry name" value="exbB"/>
    <property type="match status" value="1"/>
</dbReference>
<feature type="signal peptide" evidence="14">
    <location>
        <begin position="1"/>
        <end position="25"/>
    </location>
</feature>
<dbReference type="GO" id="GO:0017038">
    <property type="term" value="P:protein import"/>
    <property type="evidence" value="ECO:0007669"/>
    <property type="project" value="TreeGrafter"/>
</dbReference>
<dbReference type="GO" id="GO:0022857">
    <property type="term" value="F:transmembrane transporter activity"/>
    <property type="evidence" value="ECO:0007669"/>
    <property type="project" value="InterPro"/>
</dbReference>
<feature type="domain" description="MotA/TolQ/ExbB proton channel" evidence="15">
    <location>
        <begin position="137"/>
        <end position="231"/>
    </location>
</feature>
<evidence type="ECO:0000256" key="10">
    <source>
        <dbReference type="ARBA" id="ARBA00023136"/>
    </source>
</evidence>
<evidence type="ECO:0000256" key="9">
    <source>
        <dbReference type="ARBA" id="ARBA00022989"/>
    </source>
</evidence>
<evidence type="ECO:0000256" key="5">
    <source>
        <dbReference type="ARBA" id="ARBA00022475"/>
    </source>
</evidence>
<evidence type="ECO:0000256" key="4">
    <source>
        <dbReference type="ARBA" id="ARBA00022448"/>
    </source>
</evidence>
<dbReference type="InterPro" id="IPR050790">
    <property type="entry name" value="ExbB/TolQ_transport"/>
</dbReference>
<evidence type="ECO:0000256" key="13">
    <source>
        <dbReference type="SAM" id="Phobius"/>
    </source>
</evidence>
<evidence type="ECO:0000259" key="15">
    <source>
        <dbReference type="Pfam" id="PF01618"/>
    </source>
</evidence>
<reference evidence="16 17" key="1">
    <citation type="submission" date="2020-08" db="EMBL/GenBank/DDBJ databases">
        <title>Genomic Encyclopedia of Type Strains, Phase III (KMG-III): the genomes of soil and plant-associated and newly described type strains.</title>
        <authorList>
            <person name="Whitman W."/>
        </authorList>
    </citation>
    <scope>NUCLEOTIDE SEQUENCE [LARGE SCALE GENOMIC DNA]</scope>
    <source>
        <strain evidence="16 17">CECT 8897</strain>
    </source>
</reference>
<evidence type="ECO:0000256" key="8">
    <source>
        <dbReference type="ARBA" id="ARBA00022927"/>
    </source>
</evidence>
<keyword evidence="5" id="KW-1003">Cell membrane</keyword>
<evidence type="ECO:0000256" key="11">
    <source>
        <dbReference type="ARBA" id="ARBA00024816"/>
    </source>
</evidence>
<dbReference type="InterPro" id="IPR002898">
    <property type="entry name" value="MotA_ExbB_proton_chnl"/>
</dbReference>
<keyword evidence="4 12" id="KW-0813">Transport</keyword>
<comment type="caution">
    <text evidence="16">The sequence shown here is derived from an EMBL/GenBank/DDBJ whole genome shotgun (WGS) entry which is preliminary data.</text>
</comment>
<feature type="transmembrane region" description="Helical" evidence="13">
    <location>
        <begin position="44"/>
        <end position="65"/>
    </location>
</feature>
<evidence type="ECO:0000256" key="1">
    <source>
        <dbReference type="ARBA" id="ARBA00004429"/>
    </source>
</evidence>
<evidence type="ECO:0000256" key="14">
    <source>
        <dbReference type="SAM" id="SignalP"/>
    </source>
</evidence>
<feature type="chain" id="PRO_5030842545" description="Biopolymer transport protein ExbB" evidence="14">
    <location>
        <begin position="26"/>
        <end position="261"/>
    </location>
</feature>
<evidence type="ECO:0000256" key="6">
    <source>
        <dbReference type="ARBA" id="ARBA00022519"/>
    </source>
</evidence>
<dbReference type="InterPro" id="IPR014164">
    <property type="entry name" value="TonB_ExbB_1"/>
</dbReference>
<organism evidence="16 17">
    <name type="scientific">Pseudoduganella violacea</name>
    <dbReference type="NCBI Taxonomy" id="1715466"/>
    <lineage>
        <taxon>Bacteria</taxon>
        <taxon>Pseudomonadati</taxon>
        <taxon>Pseudomonadota</taxon>
        <taxon>Betaproteobacteria</taxon>
        <taxon>Burkholderiales</taxon>
        <taxon>Oxalobacteraceae</taxon>
        <taxon>Telluria group</taxon>
        <taxon>Pseudoduganella</taxon>
    </lineage>
</organism>
<protein>
    <recommendedName>
        <fullName evidence="3">Biopolymer transport protein ExbB</fullName>
    </recommendedName>
</protein>
<gene>
    <name evidence="16" type="ORF">FHS03_002851</name>
</gene>
<dbReference type="AlphaFoldDB" id="A0A7W5FUK3"/>
<dbReference type="Proteomes" id="UP000541535">
    <property type="component" value="Unassembled WGS sequence"/>
</dbReference>
<comment type="similarity">
    <text evidence="12">Belongs to the exbB/tolQ family.</text>
</comment>
<comment type="subunit">
    <text evidence="2">The accessory proteins ExbB and ExbD seem to form a complex with TonB.</text>
</comment>
<proteinExistence type="inferred from homology"/>
<dbReference type="PANTHER" id="PTHR30625:SF16">
    <property type="entry name" value="BIOPOLYMER TRANSPORT PROTEIN EXBB"/>
    <property type="match status" value="1"/>
</dbReference>
<dbReference type="PANTHER" id="PTHR30625">
    <property type="entry name" value="PROTEIN TOLQ"/>
    <property type="match status" value="1"/>
</dbReference>
<comment type="function">
    <text evidence="11">Involved in the TonB-dependent energy-dependent transport of various receptor-bound substrates. Protects ExbD from proteolytic degradation and functionally stabilizes TonB.</text>
</comment>
<dbReference type="GO" id="GO:0005886">
    <property type="term" value="C:plasma membrane"/>
    <property type="evidence" value="ECO:0007669"/>
    <property type="project" value="UniProtKB-SubCell"/>
</dbReference>
<keyword evidence="14" id="KW-0732">Signal</keyword>